<gene>
    <name evidence="3" type="ORF">HGG69_00300</name>
</gene>
<dbReference type="KEGG" id="mphe:HGG69_00300"/>
<dbReference type="Gene3D" id="3.40.190.10">
    <property type="entry name" value="Periplasmic binding protein-like II"/>
    <property type="match status" value="1"/>
</dbReference>
<evidence type="ECO:0000256" key="1">
    <source>
        <dbReference type="SAM" id="SignalP"/>
    </source>
</evidence>
<name>A0A858U685_9MOLU</name>
<keyword evidence="4" id="KW-1185">Reference proteome</keyword>
<dbReference type="InterPro" id="IPR000914">
    <property type="entry name" value="SBP_5_dom"/>
</dbReference>
<feature type="chain" id="PRO_5032338407" evidence="1">
    <location>
        <begin position="21"/>
        <end position="936"/>
    </location>
</feature>
<dbReference type="Gene3D" id="3.10.105.10">
    <property type="entry name" value="Dipeptide-binding Protein, Domain 3"/>
    <property type="match status" value="1"/>
</dbReference>
<accession>A0A858U685</accession>
<feature type="signal peptide" evidence="1">
    <location>
        <begin position="1"/>
        <end position="20"/>
    </location>
</feature>
<organism evidence="3 4">
    <name type="scientific">Mycoplasma phocoenae</name>
    <dbReference type="NCBI Taxonomy" id="754517"/>
    <lineage>
        <taxon>Bacteria</taxon>
        <taxon>Bacillati</taxon>
        <taxon>Mycoplasmatota</taxon>
        <taxon>Mollicutes</taxon>
        <taxon>Mycoplasmataceae</taxon>
        <taxon>Mycoplasma</taxon>
    </lineage>
</organism>
<keyword evidence="1" id="KW-0732">Signal</keyword>
<feature type="domain" description="Solute-binding protein family 5" evidence="2">
    <location>
        <begin position="407"/>
        <end position="770"/>
    </location>
</feature>
<dbReference type="AlphaFoldDB" id="A0A858U685"/>
<dbReference type="PIRSF" id="PIRSF028335">
    <property type="entry name" value="ABC_oligopep_OppA_prd"/>
    <property type="match status" value="1"/>
</dbReference>
<evidence type="ECO:0000259" key="2">
    <source>
        <dbReference type="Pfam" id="PF00496"/>
    </source>
</evidence>
<dbReference type="SUPFAM" id="SSF53850">
    <property type="entry name" value="Periplasmic binding protein-like II"/>
    <property type="match status" value="1"/>
</dbReference>
<dbReference type="EMBL" id="CP051481">
    <property type="protein sequence ID" value="QJG66775.1"/>
    <property type="molecule type" value="Genomic_DNA"/>
</dbReference>
<evidence type="ECO:0000313" key="4">
    <source>
        <dbReference type="Proteomes" id="UP000501060"/>
    </source>
</evidence>
<proteinExistence type="predicted"/>
<sequence>MNKKRKFLLAMSLTPTLAIAPLAISCTNTTGYDLGLATQPINTLNYVKFATADKILPSLVESPLKSAPSPQLRIRLGLPDIPMGIFGIDETATSMESYLSNNDPATKPSTTTYPLEKMGSTTGTLTSIGSKIQPVSAILTPAQSVLSIHARLNNGDSTWSNGDEVNADDYIDFMHYVLDLNTGSQKVVNTLQKKFKASRELVEAQQNYIRKHKKSYQNPFAYPELVKNKFGTYEYNVTDPNYSPWASQNPNDEKEVAEIKKHALDLGFYSGRLYWNYSNKDVLAAIPYSPDFNPNDELTVLMLPNPEYNNDSTQPKRIATVVRKYLFKDPRQTLSTKIEEELIKSKTLKNQLENNEKHKKLPANLLDLTQKDLDEYTRDVNLLYKGKEVLNNNFILKLDTIDYVTRRVLAIDEYSLRVEYSSYEPTSVGGAYTDLNSTLLPINRKFVESIGGITQFGLDSDKFLTNGSFNITDLVLGPQGYINLEKNLKYYSSDKTISNKIKIYFSADENINATMFSDKIIAATTIPAVRQLGYWTDPKTRDFMKKSSGYGTIALGFNLDKETNEKSYINDIDLRSAIYYAIDRNAMLNIVGWNSSYPVITFTAFGRASSTFGDPVEAAFAHDYMYTRIEEKELDKTKTKHIPLQNYDHLEHSSKEFKFEHVDRTDKAFRLDIARAYMKKFKDKNPNLHSVTLRYISNSTPEQNNAGLALSDFMKKAFGDYLKIETKGLPENVYEEFRTTGEYDLIYRNFDTFGSDSYSYVIPFFKTDAINKENQKSTGFRNNPTGSWTYEKYFKSLGYYLENDKIKNDSDAGEIRRKQLRIGGEDTSVWDKIIELSFKKQNESLNDFEKRYLSFFTGQYTKEEREQKWTERKSFALIAALEKIIRDAAPVVPLMEVDTYWEISRVNGAPSLYSFSLQFAYDVFKPPRKNLPTTKE</sequence>
<dbReference type="InterPro" id="IPR016880">
    <property type="entry name" value="ABC_oligopep_solut-bd_myco_prd"/>
</dbReference>
<dbReference type="RefSeq" id="WP_169604826.1">
    <property type="nucleotide sequence ID" value="NZ_CP051481.1"/>
</dbReference>
<dbReference type="PROSITE" id="PS51257">
    <property type="entry name" value="PROKAR_LIPOPROTEIN"/>
    <property type="match status" value="1"/>
</dbReference>
<protein>
    <submittedName>
        <fullName evidence="3">ABC transporter substrate-binding protein</fullName>
    </submittedName>
</protein>
<evidence type="ECO:0000313" key="3">
    <source>
        <dbReference type="EMBL" id="QJG66775.1"/>
    </source>
</evidence>
<dbReference type="Proteomes" id="UP000501060">
    <property type="component" value="Chromosome"/>
</dbReference>
<reference evidence="3 4" key="1">
    <citation type="submission" date="2020-04" db="EMBL/GenBank/DDBJ databases">
        <title>Novel Mycoplasma species detected in Phocoena phocoena (harbor porpoise) from the USA.</title>
        <authorList>
            <person name="Volokhov D.V."/>
        </authorList>
    </citation>
    <scope>NUCLEOTIDE SEQUENCE [LARGE SCALE GENOMIC DNA]</scope>
    <source>
        <strain evidence="3 4">Phocoena C-264-GEN</strain>
    </source>
</reference>
<dbReference type="Pfam" id="PF00496">
    <property type="entry name" value="SBP_bac_5"/>
    <property type="match status" value="1"/>
</dbReference>